<keyword evidence="2" id="KW-1185">Reference proteome</keyword>
<name>A0AAD9Z9Y0_9LECA</name>
<reference evidence="1" key="1">
    <citation type="submission" date="2022-11" db="EMBL/GenBank/DDBJ databases">
        <title>Chromosomal genome sequence assembly and mating type (MAT) locus characterization of the leprose asexual lichenized fungus Lepraria neglecta (Nyl.) Erichsen.</title>
        <authorList>
            <person name="Allen J.L."/>
            <person name="Pfeffer B."/>
        </authorList>
    </citation>
    <scope>NUCLEOTIDE SEQUENCE</scope>
    <source>
        <strain evidence="1">Allen 5258</strain>
    </source>
</reference>
<dbReference type="EMBL" id="JASNWA010000006">
    <property type="protein sequence ID" value="KAK3174110.1"/>
    <property type="molecule type" value="Genomic_DNA"/>
</dbReference>
<proteinExistence type="predicted"/>
<dbReference type="AlphaFoldDB" id="A0AAD9Z9Y0"/>
<protein>
    <submittedName>
        <fullName evidence="1">Uncharacterized protein</fullName>
    </submittedName>
</protein>
<gene>
    <name evidence="1" type="ORF">OEA41_001354</name>
</gene>
<evidence type="ECO:0000313" key="1">
    <source>
        <dbReference type="EMBL" id="KAK3174110.1"/>
    </source>
</evidence>
<evidence type="ECO:0000313" key="2">
    <source>
        <dbReference type="Proteomes" id="UP001276659"/>
    </source>
</evidence>
<comment type="caution">
    <text evidence="1">The sequence shown here is derived from an EMBL/GenBank/DDBJ whole genome shotgun (WGS) entry which is preliminary data.</text>
</comment>
<sequence>MVYPVGVSFGPTYITAAHALQDGSINLEMEVQFDLDILLKGNNTGRSYSITNQQNLFVEALEAIKIEARHALGREIEIQAIVTPSHWNGGIRAAVWAVAISVGIHLGGAHTLKTFPTALCQGCDMPLDGPLGYAVPIVDYNTEYLHFALCDVSLGVALTEAQVQFPDLGEKAAPEPLSSQDTVDLPFYHKVRGALSSFVESAEANPEQCAAEYKEIILSGEAERTMGMM</sequence>
<dbReference type="Proteomes" id="UP001276659">
    <property type="component" value="Unassembled WGS sequence"/>
</dbReference>
<accession>A0AAD9Z9Y0</accession>
<organism evidence="1 2">
    <name type="scientific">Lepraria neglecta</name>
    <dbReference type="NCBI Taxonomy" id="209136"/>
    <lineage>
        <taxon>Eukaryota</taxon>
        <taxon>Fungi</taxon>
        <taxon>Dikarya</taxon>
        <taxon>Ascomycota</taxon>
        <taxon>Pezizomycotina</taxon>
        <taxon>Lecanoromycetes</taxon>
        <taxon>OSLEUM clade</taxon>
        <taxon>Lecanoromycetidae</taxon>
        <taxon>Lecanorales</taxon>
        <taxon>Lecanorineae</taxon>
        <taxon>Stereocaulaceae</taxon>
        <taxon>Lepraria</taxon>
    </lineage>
</organism>